<name>A0ABS0A5G6_9FLAO</name>
<comment type="caution">
    <text evidence="3">The sequence shown here is derived from an EMBL/GenBank/DDBJ whole genome shotgun (WGS) entry which is preliminary data.</text>
</comment>
<sequence length="212" mass="23860">MKTFILLFFCSTYIVIAQDVAVLKYNGGGDWYSNPTALPNLVSYCNEEIGTTLSTDVATVEANSIDIFQYPFIHMTGHGNVVFSEDDLSNLKNYLLSGGFLHIDDNYGMKPYLEKELLKLFPDKSLIELPANHEIFNNHVSFPKGLPKIHEHDGERPQALGMYHDGRLVLLFTFESDLGDGWESPEVHNDPPAVRKKALDMGANIIKYVFTN</sequence>
<protein>
    <submittedName>
        <fullName evidence="3">DUF4159 domain-containing protein</fullName>
    </submittedName>
</protein>
<proteinExistence type="predicted"/>
<reference evidence="3 4" key="1">
    <citation type="submission" date="2020-11" db="EMBL/GenBank/DDBJ databases">
        <title>P. mediterranea TC4 genome.</title>
        <authorList>
            <person name="Molmeret M."/>
        </authorList>
    </citation>
    <scope>NUCLEOTIDE SEQUENCE [LARGE SCALE GENOMIC DNA]</scope>
    <source>
        <strain evidence="3 4">TC4</strain>
    </source>
</reference>
<feature type="signal peptide" evidence="1">
    <location>
        <begin position="1"/>
        <end position="17"/>
    </location>
</feature>
<evidence type="ECO:0000313" key="3">
    <source>
        <dbReference type="EMBL" id="MBF4984613.1"/>
    </source>
</evidence>
<organism evidence="3 4">
    <name type="scientific">Nonlabens mediterrranea</name>
    <dbReference type="NCBI Taxonomy" id="1419947"/>
    <lineage>
        <taxon>Bacteria</taxon>
        <taxon>Pseudomonadati</taxon>
        <taxon>Bacteroidota</taxon>
        <taxon>Flavobacteriia</taxon>
        <taxon>Flavobacteriales</taxon>
        <taxon>Flavobacteriaceae</taxon>
        <taxon>Nonlabens</taxon>
    </lineage>
</organism>
<accession>A0ABS0A5G6</accession>
<dbReference type="Pfam" id="PF13709">
    <property type="entry name" value="DUF4159"/>
    <property type="match status" value="1"/>
</dbReference>
<dbReference type="Proteomes" id="UP001194729">
    <property type="component" value="Unassembled WGS sequence"/>
</dbReference>
<feature type="domain" description="DUF4159" evidence="2">
    <location>
        <begin position="20"/>
        <end position="210"/>
    </location>
</feature>
<evidence type="ECO:0000313" key="4">
    <source>
        <dbReference type="Proteomes" id="UP001194729"/>
    </source>
</evidence>
<dbReference type="EMBL" id="JADKYU010000505">
    <property type="protein sequence ID" value="MBF4984613.1"/>
    <property type="molecule type" value="Genomic_DNA"/>
</dbReference>
<feature type="chain" id="PRO_5046815670" evidence="1">
    <location>
        <begin position="18"/>
        <end position="212"/>
    </location>
</feature>
<dbReference type="Gene3D" id="3.40.50.12140">
    <property type="entry name" value="Domain of unknown function DUF4159"/>
    <property type="match status" value="1"/>
</dbReference>
<keyword evidence="4" id="KW-1185">Reference proteome</keyword>
<keyword evidence="1" id="KW-0732">Signal</keyword>
<evidence type="ECO:0000256" key="1">
    <source>
        <dbReference type="SAM" id="SignalP"/>
    </source>
</evidence>
<evidence type="ECO:0000259" key="2">
    <source>
        <dbReference type="Pfam" id="PF13709"/>
    </source>
</evidence>
<dbReference type="InterPro" id="IPR025297">
    <property type="entry name" value="DUF4159"/>
</dbReference>
<gene>
    <name evidence="3" type="ORF">FNJ87_09830</name>
</gene>